<dbReference type="EMBL" id="CM004398">
    <property type="protein sequence ID" value="OAY34458.1"/>
    <property type="molecule type" value="Genomic_DNA"/>
</dbReference>
<proteinExistence type="predicted"/>
<sequence>MGIDVPKSNKSSRTFCLSAMPQQPTVLLPAIVIQTPLSLSLTQRTLLTTPIAAATLLCKILTCSIT</sequence>
<organism evidence="1">
    <name type="scientific">Manihot esculenta</name>
    <name type="common">Cassava</name>
    <name type="synonym">Jatropha manihot</name>
    <dbReference type="NCBI Taxonomy" id="3983"/>
    <lineage>
        <taxon>Eukaryota</taxon>
        <taxon>Viridiplantae</taxon>
        <taxon>Streptophyta</taxon>
        <taxon>Embryophyta</taxon>
        <taxon>Tracheophyta</taxon>
        <taxon>Spermatophyta</taxon>
        <taxon>Magnoliopsida</taxon>
        <taxon>eudicotyledons</taxon>
        <taxon>Gunneridae</taxon>
        <taxon>Pentapetalae</taxon>
        <taxon>rosids</taxon>
        <taxon>fabids</taxon>
        <taxon>Malpighiales</taxon>
        <taxon>Euphorbiaceae</taxon>
        <taxon>Crotonoideae</taxon>
        <taxon>Manihoteae</taxon>
        <taxon>Manihot</taxon>
    </lineage>
</organism>
<name>A0A2C9USW5_MANES</name>
<accession>A0A2C9USW5</accession>
<reference evidence="1" key="1">
    <citation type="submission" date="2016-02" db="EMBL/GenBank/DDBJ databases">
        <title>WGS assembly of Manihot esculenta.</title>
        <authorList>
            <person name="Bredeson J.V."/>
            <person name="Prochnik S.E."/>
            <person name="Lyons J.B."/>
            <person name="Schmutz J."/>
            <person name="Grimwood J."/>
            <person name="Vrebalov J."/>
            <person name="Bart R.S."/>
            <person name="Amuge T."/>
            <person name="Ferguson M.E."/>
            <person name="Green R."/>
            <person name="Putnam N."/>
            <person name="Stites J."/>
            <person name="Rounsley S."/>
            <person name="Rokhsar D.S."/>
        </authorList>
    </citation>
    <scope>NUCLEOTIDE SEQUENCE [LARGE SCALE GENOMIC DNA]</scope>
    <source>
        <tissue evidence="1">Leaf</tissue>
    </source>
</reference>
<protein>
    <submittedName>
        <fullName evidence="1">Uncharacterized protein</fullName>
    </submittedName>
</protein>
<gene>
    <name evidence="1" type="ORF">MANES_12G021800</name>
</gene>
<dbReference type="AlphaFoldDB" id="A0A2C9USW5"/>
<evidence type="ECO:0000313" key="1">
    <source>
        <dbReference type="EMBL" id="OAY34458.1"/>
    </source>
</evidence>